<feature type="signal peptide" evidence="1">
    <location>
        <begin position="1"/>
        <end position="19"/>
    </location>
</feature>
<sequence length="108" mass="10834">MRIAAILQTMAYLATTVSAITVYTTSGTIPLPAGAAPCAGAVYCGFVNQSKPGGAFTVPRDTCGVVAKPGGEGSFACQAKGQGIITETGVLRRVLLASTVPSLSSIVK</sequence>
<dbReference type="EMBL" id="CAJVRL010000070">
    <property type="protein sequence ID" value="CAG8956205.1"/>
    <property type="molecule type" value="Genomic_DNA"/>
</dbReference>
<dbReference type="OrthoDB" id="10554337at2759"/>
<dbReference type="AlphaFoldDB" id="A0A9N9L1Y2"/>
<accession>A0A9N9L1Y2</accession>
<gene>
    <name evidence="2" type="ORF">HYFRA_00003585</name>
</gene>
<comment type="caution">
    <text evidence="2">The sequence shown here is derived from an EMBL/GenBank/DDBJ whole genome shotgun (WGS) entry which is preliminary data.</text>
</comment>
<keyword evidence="3" id="KW-1185">Reference proteome</keyword>
<dbReference type="Proteomes" id="UP000696280">
    <property type="component" value="Unassembled WGS sequence"/>
</dbReference>
<evidence type="ECO:0000313" key="2">
    <source>
        <dbReference type="EMBL" id="CAG8956205.1"/>
    </source>
</evidence>
<feature type="chain" id="PRO_5040211075" evidence="1">
    <location>
        <begin position="20"/>
        <end position="108"/>
    </location>
</feature>
<evidence type="ECO:0000256" key="1">
    <source>
        <dbReference type="SAM" id="SignalP"/>
    </source>
</evidence>
<name>A0A9N9L1Y2_9HELO</name>
<reference evidence="2" key="1">
    <citation type="submission" date="2021-07" db="EMBL/GenBank/DDBJ databases">
        <authorList>
            <person name="Durling M."/>
        </authorList>
    </citation>
    <scope>NUCLEOTIDE SEQUENCE</scope>
</reference>
<evidence type="ECO:0000313" key="3">
    <source>
        <dbReference type="Proteomes" id="UP000696280"/>
    </source>
</evidence>
<protein>
    <submittedName>
        <fullName evidence="2">Uncharacterized protein</fullName>
    </submittedName>
</protein>
<organism evidence="2 3">
    <name type="scientific">Hymenoscyphus fraxineus</name>
    <dbReference type="NCBI Taxonomy" id="746836"/>
    <lineage>
        <taxon>Eukaryota</taxon>
        <taxon>Fungi</taxon>
        <taxon>Dikarya</taxon>
        <taxon>Ascomycota</taxon>
        <taxon>Pezizomycotina</taxon>
        <taxon>Leotiomycetes</taxon>
        <taxon>Helotiales</taxon>
        <taxon>Helotiaceae</taxon>
        <taxon>Hymenoscyphus</taxon>
    </lineage>
</organism>
<proteinExistence type="predicted"/>
<keyword evidence="1" id="KW-0732">Signal</keyword>